<protein>
    <submittedName>
        <fullName evidence="4">GntR family transcriptional regulator</fullName>
    </submittedName>
</protein>
<keyword evidence="1" id="KW-0805">Transcription regulation</keyword>
<dbReference type="InterPro" id="IPR036388">
    <property type="entry name" value="WH-like_DNA-bd_sf"/>
</dbReference>
<gene>
    <name evidence="4" type="ORF">C7450_101257</name>
</gene>
<comment type="caution">
    <text evidence="4">The sequence shown here is derived from an EMBL/GenBank/DDBJ whole genome shotgun (WGS) entry which is preliminary data.</text>
</comment>
<dbReference type="EMBL" id="QJJK01000001">
    <property type="protein sequence ID" value="PXW64502.1"/>
    <property type="molecule type" value="Genomic_DNA"/>
</dbReference>
<name>A0A2V3UGK3_9HYPH</name>
<dbReference type="AlphaFoldDB" id="A0A2V3UGK3"/>
<accession>A0A2V3UGK3</accession>
<keyword evidence="5" id="KW-1185">Reference proteome</keyword>
<dbReference type="GO" id="GO:0003677">
    <property type="term" value="F:DNA binding"/>
    <property type="evidence" value="ECO:0007669"/>
    <property type="project" value="UniProtKB-KW"/>
</dbReference>
<evidence type="ECO:0000313" key="5">
    <source>
        <dbReference type="Proteomes" id="UP000248021"/>
    </source>
</evidence>
<dbReference type="RefSeq" id="WP_110372579.1">
    <property type="nucleotide sequence ID" value="NZ_JAHBRY010000001.1"/>
</dbReference>
<evidence type="ECO:0000256" key="3">
    <source>
        <dbReference type="ARBA" id="ARBA00023163"/>
    </source>
</evidence>
<dbReference type="SUPFAM" id="SSF46785">
    <property type="entry name" value="Winged helix' DNA-binding domain"/>
    <property type="match status" value="1"/>
</dbReference>
<dbReference type="GO" id="GO:0003700">
    <property type="term" value="F:DNA-binding transcription factor activity"/>
    <property type="evidence" value="ECO:0007669"/>
    <property type="project" value="InterPro"/>
</dbReference>
<dbReference type="PANTHER" id="PTHR43537">
    <property type="entry name" value="TRANSCRIPTIONAL REGULATOR, GNTR FAMILY"/>
    <property type="match status" value="1"/>
</dbReference>
<dbReference type="SMART" id="SM00895">
    <property type="entry name" value="FCD"/>
    <property type="match status" value="1"/>
</dbReference>
<reference evidence="4 5" key="1">
    <citation type="submission" date="2018-05" db="EMBL/GenBank/DDBJ databases">
        <title>Genomic Encyclopedia of Type Strains, Phase IV (KMG-IV): sequencing the most valuable type-strain genomes for metagenomic binning, comparative biology and taxonomic classification.</title>
        <authorList>
            <person name="Goeker M."/>
        </authorList>
    </citation>
    <scope>NUCLEOTIDE SEQUENCE [LARGE SCALE GENOMIC DNA]</scope>
    <source>
        <strain evidence="4 5">DSM 6462</strain>
    </source>
</reference>
<dbReference type="InterPro" id="IPR008920">
    <property type="entry name" value="TF_FadR/GntR_C"/>
</dbReference>
<dbReference type="PANTHER" id="PTHR43537:SF24">
    <property type="entry name" value="GLUCONATE OPERON TRANSCRIPTIONAL REPRESSOR"/>
    <property type="match status" value="1"/>
</dbReference>
<keyword evidence="3" id="KW-0804">Transcription</keyword>
<proteinExistence type="predicted"/>
<dbReference type="Proteomes" id="UP000248021">
    <property type="component" value="Unassembled WGS sequence"/>
</dbReference>
<dbReference type="Gene3D" id="1.20.120.530">
    <property type="entry name" value="GntR ligand-binding domain-like"/>
    <property type="match status" value="1"/>
</dbReference>
<dbReference type="PROSITE" id="PS50949">
    <property type="entry name" value="HTH_GNTR"/>
    <property type="match status" value="1"/>
</dbReference>
<dbReference type="Pfam" id="PF00392">
    <property type="entry name" value="GntR"/>
    <property type="match status" value="1"/>
</dbReference>
<dbReference type="SUPFAM" id="SSF48008">
    <property type="entry name" value="GntR ligand-binding domain-like"/>
    <property type="match status" value="1"/>
</dbReference>
<evidence type="ECO:0000256" key="2">
    <source>
        <dbReference type="ARBA" id="ARBA00023125"/>
    </source>
</evidence>
<dbReference type="InterPro" id="IPR036390">
    <property type="entry name" value="WH_DNA-bd_sf"/>
</dbReference>
<dbReference type="Pfam" id="PF07729">
    <property type="entry name" value="FCD"/>
    <property type="match status" value="1"/>
</dbReference>
<dbReference type="Gene3D" id="1.10.10.10">
    <property type="entry name" value="Winged helix-like DNA-binding domain superfamily/Winged helix DNA-binding domain"/>
    <property type="match status" value="1"/>
</dbReference>
<sequence length="244" mass="27398">MTSALPDPAELGQLVGKPGETLQETLHRTLLEMILFGYFERGARLYPQELSLKFGVSLTPVREALMRLATEGYIEAIPRRGFHIRTPTPKQVADLWQVRFGLEVMAGELAIGRLAAGELTPKSLGVLETIQGKLEAAPRRMSHRLHVDLNGRFHHSLVELSGNDLLISLYRSIQMQLLGAWIQRGLNSWRDRLESEGVEHHAIIAALRARDVEQYRAATRKHIDRSLQGALNDLSAQEPDMTLE</sequence>
<dbReference type="CDD" id="cd07377">
    <property type="entry name" value="WHTH_GntR"/>
    <property type="match status" value="1"/>
</dbReference>
<dbReference type="OrthoDB" id="7192778at2"/>
<evidence type="ECO:0000313" key="4">
    <source>
        <dbReference type="EMBL" id="PXW64502.1"/>
    </source>
</evidence>
<dbReference type="InterPro" id="IPR000524">
    <property type="entry name" value="Tscrpt_reg_HTH_GntR"/>
</dbReference>
<dbReference type="InterPro" id="IPR011711">
    <property type="entry name" value="GntR_C"/>
</dbReference>
<keyword evidence="2" id="KW-0238">DNA-binding</keyword>
<evidence type="ECO:0000256" key="1">
    <source>
        <dbReference type="ARBA" id="ARBA00023015"/>
    </source>
</evidence>
<organism evidence="4 5">
    <name type="scientific">Chelatococcus asaccharovorans</name>
    <dbReference type="NCBI Taxonomy" id="28210"/>
    <lineage>
        <taxon>Bacteria</taxon>
        <taxon>Pseudomonadati</taxon>
        <taxon>Pseudomonadota</taxon>
        <taxon>Alphaproteobacteria</taxon>
        <taxon>Hyphomicrobiales</taxon>
        <taxon>Chelatococcaceae</taxon>
        <taxon>Chelatococcus</taxon>
    </lineage>
</organism>
<dbReference type="SMART" id="SM00345">
    <property type="entry name" value="HTH_GNTR"/>
    <property type="match status" value="1"/>
</dbReference>